<keyword evidence="2 4" id="KW-0808">Transferase</keyword>
<name>A0A6L6U616_9FLAO</name>
<evidence type="ECO:0000256" key="1">
    <source>
        <dbReference type="ARBA" id="ARBA00022676"/>
    </source>
</evidence>
<feature type="domain" description="Glycosyltransferase 2-like" evidence="3">
    <location>
        <begin position="7"/>
        <end position="175"/>
    </location>
</feature>
<evidence type="ECO:0000259" key="3">
    <source>
        <dbReference type="Pfam" id="PF00535"/>
    </source>
</evidence>
<keyword evidence="5" id="KW-1185">Reference proteome</keyword>
<dbReference type="Gene3D" id="3.90.550.10">
    <property type="entry name" value="Spore Coat Polysaccharide Biosynthesis Protein SpsA, Chain A"/>
    <property type="match status" value="1"/>
</dbReference>
<dbReference type="InterPro" id="IPR001173">
    <property type="entry name" value="Glyco_trans_2-like"/>
</dbReference>
<proteinExistence type="predicted"/>
<dbReference type="Pfam" id="PF00535">
    <property type="entry name" value="Glycos_transf_2"/>
    <property type="match status" value="1"/>
</dbReference>
<dbReference type="AlphaFoldDB" id="A0A6L6U616"/>
<reference evidence="4 5" key="1">
    <citation type="submission" date="2019-12" db="EMBL/GenBank/DDBJ databases">
        <authorList>
            <person name="Li J."/>
        </authorList>
    </citation>
    <scope>NUCLEOTIDE SEQUENCE [LARGE SCALE GENOMIC DNA]</scope>
    <source>
        <strain evidence="4 5">HL2-2</strain>
    </source>
</reference>
<protein>
    <submittedName>
        <fullName evidence="4">Glycosyltransferase</fullName>
    </submittedName>
</protein>
<dbReference type="Proteomes" id="UP000478208">
    <property type="component" value="Unassembled WGS sequence"/>
</dbReference>
<dbReference type="GO" id="GO:0016758">
    <property type="term" value="F:hexosyltransferase activity"/>
    <property type="evidence" value="ECO:0007669"/>
    <property type="project" value="UniProtKB-ARBA"/>
</dbReference>
<dbReference type="CDD" id="cd00761">
    <property type="entry name" value="Glyco_tranf_GTA_type"/>
    <property type="match status" value="1"/>
</dbReference>
<evidence type="ECO:0000313" key="5">
    <source>
        <dbReference type="Proteomes" id="UP000478208"/>
    </source>
</evidence>
<accession>A0A6L6U616</accession>
<dbReference type="PANTHER" id="PTHR22916:SF51">
    <property type="entry name" value="GLYCOSYLTRANSFERASE EPSH-RELATED"/>
    <property type="match status" value="1"/>
</dbReference>
<keyword evidence="1" id="KW-0328">Glycosyltransferase</keyword>
<dbReference type="Gene3D" id="3.40.50.720">
    <property type="entry name" value="NAD(P)-binding Rossmann-like Domain"/>
    <property type="match status" value="1"/>
</dbReference>
<dbReference type="SUPFAM" id="SSF53448">
    <property type="entry name" value="Nucleotide-diphospho-sugar transferases"/>
    <property type="match status" value="1"/>
</dbReference>
<evidence type="ECO:0000313" key="4">
    <source>
        <dbReference type="EMBL" id="MUU76936.1"/>
    </source>
</evidence>
<comment type="caution">
    <text evidence="4">The sequence shown here is derived from an EMBL/GenBank/DDBJ whole genome shotgun (WGS) entry which is preliminary data.</text>
</comment>
<organism evidence="4 5">
    <name type="scientific">Winogradskyella endarachnes</name>
    <dbReference type="NCBI Taxonomy" id="2681965"/>
    <lineage>
        <taxon>Bacteria</taxon>
        <taxon>Pseudomonadati</taxon>
        <taxon>Bacteroidota</taxon>
        <taxon>Flavobacteriia</taxon>
        <taxon>Flavobacteriales</taxon>
        <taxon>Flavobacteriaceae</taxon>
        <taxon>Winogradskyella</taxon>
    </lineage>
</organism>
<dbReference type="InterPro" id="IPR029044">
    <property type="entry name" value="Nucleotide-diphossugar_trans"/>
</dbReference>
<sequence>MSKIEISVIVPIYRIEKYLPKCIESLIDQSFLDFELLLVNDGSPDNCPEICDNYAKTDSRIKVIHKKNGGLLTARKEGLKNAIGKYIAYVDGDDWVDKYYLDTLFKLAEANAADLVVTGQFREFNGKIETIKPKYRGVYNAQDIKTKIIPKAIYNGKFCEHGISTYVWNKLFKRELLETILNDVPNDIIMGEDAAITYSYLTIAKKLVISEIPLYYYRQRHDSIVKSIEDPKIEYYRLGLLMNFLKIKLSSVLDIETLNKQLKLYLYSQILVRSGGIILNDNDEIIFNPFLKTKKNSKIVVYSSGSFGQHILTTNIKTDYFKITEWIDVDYHELIIGDNHVMPLSAINNSEFDYLIIATINNYTHESIKTKLGLMGIDQDKIAKINTDLEEISQLLIDLGFNDDFMFIDN</sequence>
<dbReference type="EMBL" id="WOWS01000001">
    <property type="protein sequence ID" value="MUU76936.1"/>
    <property type="molecule type" value="Genomic_DNA"/>
</dbReference>
<dbReference type="PANTHER" id="PTHR22916">
    <property type="entry name" value="GLYCOSYLTRANSFERASE"/>
    <property type="match status" value="1"/>
</dbReference>
<dbReference type="RefSeq" id="WP_157361383.1">
    <property type="nucleotide sequence ID" value="NZ_WOWS01000001.1"/>
</dbReference>
<evidence type="ECO:0000256" key="2">
    <source>
        <dbReference type="ARBA" id="ARBA00022679"/>
    </source>
</evidence>
<gene>
    <name evidence="4" type="ORF">GN138_00630</name>
</gene>